<evidence type="ECO:0000259" key="11">
    <source>
        <dbReference type="PROSITE" id="PS50808"/>
    </source>
</evidence>
<dbReference type="InterPro" id="IPR008906">
    <property type="entry name" value="HATC_C_dom"/>
</dbReference>
<evidence type="ECO:0000256" key="5">
    <source>
        <dbReference type="ARBA" id="ARBA00023125"/>
    </source>
</evidence>
<dbReference type="Pfam" id="PF04937">
    <property type="entry name" value="DUF659"/>
    <property type="match status" value="1"/>
</dbReference>
<dbReference type="InterPro" id="IPR002083">
    <property type="entry name" value="MATH/TRAF_dom"/>
</dbReference>
<dbReference type="GO" id="GO:0008270">
    <property type="term" value="F:zinc ion binding"/>
    <property type="evidence" value="ECO:0007669"/>
    <property type="project" value="UniProtKB-KW"/>
</dbReference>
<gene>
    <name evidence="12" type="ORF">RHGRI_001011</name>
</gene>
<name>A0AAV6LKV4_9ERIC</name>
<evidence type="ECO:0000256" key="7">
    <source>
        <dbReference type="PROSITE-ProRule" id="PRU00042"/>
    </source>
</evidence>
<dbReference type="PANTHER" id="PTHR32166">
    <property type="entry name" value="OSJNBA0013A04.12 PROTEIN"/>
    <property type="match status" value="1"/>
</dbReference>
<protein>
    <recommendedName>
        <fullName evidence="14">BED-type domain-containing protein</fullName>
    </recommendedName>
</protein>
<sequence>MAEKSEILYVQSRTFQTVQRDFHIVVYPRGKVNETHLGVFLKPEEPSCDQIHFSFVTLCIVNKNDFSMSVTRNYPNPIRKIGSDEFISFKDLLDSSQGYVDNGSIKFVIKVLTLKETISKDREELNNVYRLDLSGEFVIWRVDNFSAFIDFLVGGLILESQPFEVHGCASDGICASLKCEKDQKDFVYKVGVWNREEIVFAISTFYNPSICLKKLADVSSEDRSMTFILHIPDHSDPGIFEGICQLDPRSELWKPYAIVCSDYPNILKGLLDSAVHTKNSDKAATHFSTLTSLVKETQDLAVPALDMMWKEILTGGHRIIDRDSRIQHIQVEKQTEQVDVVTERASLSIAFLYETLLVETQSNAEVAKEKFDEKLKSFASIIENLKGDRLSLTEEIKQFKREVLQLGKKAEKDERELEMSRKLLDESQIALAGKSSQLSEAENKLKDLVDEVAKLERELEISRKLLDKSQNVKDACVLIGVMAPPKKKSKNAVDPTWNHCVRATELTDPEAVDNTRLKLVCNYCGKTLSGGVSRMKHHLARTHHNAKPCEKVPEDVTNMFLKILGELKQRNCIEQDDVDCFDEVENVISKRGSLDQYVSKTKAKQVTLPSMLKDRTKPCVDICRMIYAEALPFNLVKSSWFHTAVQSIGEYGKGLKPPSYHEVRVTFLKKEVDNVHSTLDKYKSEWKKTGCSLMSDGWQDGCGRSITNFLVNSPKGTVFLKSLDTSSIIKNGVALFELLVGFVEEIGEENGVLPLVKVLRLVDGDAKPAMGYIYEAMDRAKEQIEKNFNKVKRRYAAIWKIVDERWALQLHRPLHAAAYFLNPRFHYDASFEADEEVRLGLYTVIERMYPGIQARLKLDAQMDKFHNAVGMFGIDMAVITREKKQPGLWWESYGGSCKELQELATRVLSLTCSATGCERNWSTFQHIHSKKRNRLEAQRLNALVFVKYNLTLELRQKKREESGDAYDPICLSDMESDDEWITEREDPCLPLDPSWMDMNECFEVNEGETSRKGRREEEEEEYIGDDGVVLGDDLEDDDDLYDIAIALAGNSSQLSEKENQLKVLLDEVAKLQRELEISRKLLDESQTVLAETQRTAELAKIRFGEELTRYARGMENLNGDRQSLLEQIGQLKAEIWQLVGEKAEKDGRITHLEIENSMVKENLIFCQDKLTEERSISARFHGFGLDLLSEVEIDKVLRFHAEKLEQTYEVIKRRRLGNQR</sequence>
<evidence type="ECO:0000256" key="3">
    <source>
        <dbReference type="ARBA" id="ARBA00022771"/>
    </source>
</evidence>
<keyword evidence="4" id="KW-0862">Zinc</keyword>
<keyword evidence="8" id="KW-0175">Coiled coil</keyword>
<feature type="coiled-coil region" evidence="8">
    <location>
        <begin position="382"/>
        <end position="472"/>
    </location>
</feature>
<dbReference type="Gene3D" id="2.60.210.10">
    <property type="entry name" value="Apoptosis, Tumor Necrosis Factor Receptor Associated Protein 2, Chain A"/>
    <property type="match status" value="1"/>
</dbReference>
<dbReference type="Pfam" id="PF22486">
    <property type="entry name" value="MATH_2"/>
    <property type="match status" value="1"/>
</dbReference>
<evidence type="ECO:0000256" key="1">
    <source>
        <dbReference type="ARBA" id="ARBA00004123"/>
    </source>
</evidence>
<accession>A0AAV6LKV4</accession>
<dbReference type="PROSITE" id="PS50144">
    <property type="entry name" value="MATH"/>
    <property type="match status" value="1"/>
</dbReference>
<dbReference type="PROSITE" id="PS00028">
    <property type="entry name" value="ZINC_FINGER_C2H2_1"/>
    <property type="match status" value="1"/>
</dbReference>
<evidence type="ECO:0000313" key="13">
    <source>
        <dbReference type="Proteomes" id="UP000823749"/>
    </source>
</evidence>
<dbReference type="EMBL" id="JACTNZ010000001">
    <property type="protein sequence ID" value="KAG5564989.1"/>
    <property type="molecule type" value="Genomic_DNA"/>
</dbReference>
<evidence type="ECO:0000259" key="10">
    <source>
        <dbReference type="PROSITE" id="PS50157"/>
    </source>
</evidence>
<evidence type="ECO:0008006" key="14">
    <source>
        <dbReference type="Google" id="ProtNLM"/>
    </source>
</evidence>
<evidence type="ECO:0000256" key="4">
    <source>
        <dbReference type="ARBA" id="ARBA00022833"/>
    </source>
</evidence>
<keyword evidence="13" id="KW-1185">Reference proteome</keyword>
<organism evidence="12 13">
    <name type="scientific">Rhododendron griersonianum</name>
    <dbReference type="NCBI Taxonomy" id="479676"/>
    <lineage>
        <taxon>Eukaryota</taxon>
        <taxon>Viridiplantae</taxon>
        <taxon>Streptophyta</taxon>
        <taxon>Embryophyta</taxon>
        <taxon>Tracheophyta</taxon>
        <taxon>Spermatophyta</taxon>
        <taxon>Magnoliopsida</taxon>
        <taxon>eudicotyledons</taxon>
        <taxon>Gunneridae</taxon>
        <taxon>Pentapetalae</taxon>
        <taxon>asterids</taxon>
        <taxon>Ericales</taxon>
        <taxon>Ericaceae</taxon>
        <taxon>Ericoideae</taxon>
        <taxon>Rhodoreae</taxon>
        <taxon>Rhododendron</taxon>
    </lineage>
</organism>
<evidence type="ECO:0000256" key="8">
    <source>
        <dbReference type="SAM" id="Coils"/>
    </source>
</evidence>
<comment type="subcellular location">
    <subcellularLocation>
        <location evidence="1">Nucleus</location>
    </subcellularLocation>
</comment>
<reference evidence="12" key="1">
    <citation type="submission" date="2020-08" db="EMBL/GenBank/DDBJ databases">
        <title>Plant Genome Project.</title>
        <authorList>
            <person name="Zhang R.-G."/>
        </authorList>
    </citation>
    <scope>NUCLEOTIDE SEQUENCE</scope>
    <source>
        <strain evidence="12">WSP0</strain>
        <tissue evidence="12">Leaf</tissue>
    </source>
</reference>
<dbReference type="GO" id="GO:0003677">
    <property type="term" value="F:DNA binding"/>
    <property type="evidence" value="ECO:0007669"/>
    <property type="project" value="UniProtKB-KW"/>
</dbReference>
<keyword evidence="2" id="KW-0479">Metal-binding</keyword>
<dbReference type="InterPro" id="IPR013087">
    <property type="entry name" value="Znf_C2H2_type"/>
</dbReference>
<feature type="coiled-coil region" evidence="8">
    <location>
        <begin position="1054"/>
        <end position="1088"/>
    </location>
</feature>
<evidence type="ECO:0000256" key="2">
    <source>
        <dbReference type="ARBA" id="ARBA00022723"/>
    </source>
</evidence>
<feature type="domain" description="BED-type" evidence="11">
    <location>
        <begin position="491"/>
        <end position="556"/>
    </location>
</feature>
<feature type="domain" description="C2H2-type" evidence="10">
    <location>
        <begin position="519"/>
        <end position="548"/>
    </location>
</feature>
<proteinExistence type="predicted"/>
<keyword evidence="6" id="KW-0539">Nucleus</keyword>
<dbReference type="InterPro" id="IPR012337">
    <property type="entry name" value="RNaseH-like_sf"/>
</dbReference>
<dbReference type="InterPro" id="IPR003656">
    <property type="entry name" value="Znf_BED"/>
</dbReference>
<dbReference type="PROSITE" id="PS50808">
    <property type="entry name" value="ZF_BED"/>
    <property type="match status" value="1"/>
</dbReference>
<evidence type="ECO:0000313" key="12">
    <source>
        <dbReference type="EMBL" id="KAG5564989.1"/>
    </source>
</evidence>
<keyword evidence="3 7" id="KW-0863">Zinc-finger</keyword>
<dbReference type="SUPFAM" id="SSF53098">
    <property type="entry name" value="Ribonuclease H-like"/>
    <property type="match status" value="1"/>
</dbReference>
<dbReference type="Pfam" id="PF02892">
    <property type="entry name" value="zf-BED"/>
    <property type="match status" value="1"/>
</dbReference>
<dbReference type="GO" id="GO:0046983">
    <property type="term" value="F:protein dimerization activity"/>
    <property type="evidence" value="ECO:0007669"/>
    <property type="project" value="InterPro"/>
</dbReference>
<comment type="caution">
    <text evidence="12">The sequence shown here is derived from an EMBL/GenBank/DDBJ whole genome shotgun (WGS) entry which is preliminary data.</text>
</comment>
<dbReference type="SUPFAM" id="SSF49599">
    <property type="entry name" value="TRAF domain-like"/>
    <property type="match status" value="1"/>
</dbReference>
<dbReference type="PANTHER" id="PTHR32166:SF122">
    <property type="entry name" value="OS09G0499600 PROTEIN"/>
    <property type="match status" value="1"/>
</dbReference>
<dbReference type="AlphaFoldDB" id="A0AAV6LKV4"/>
<evidence type="ECO:0000259" key="9">
    <source>
        <dbReference type="PROSITE" id="PS50144"/>
    </source>
</evidence>
<dbReference type="PROSITE" id="PS50157">
    <property type="entry name" value="ZINC_FINGER_C2H2_2"/>
    <property type="match status" value="1"/>
</dbReference>
<feature type="domain" description="MATH" evidence="9">
    <location>
        <begin position="1"/>
        <end position="111"/>
    </location>
</feature>
<dbReference type="InterPro" id="IPR008974">
    <property type="entry name" value="TRAF-like"/>
</dbReference>
<dbReference type="Pfam" id="PF05699">
    <property type="entry name" value="Dimer_Tnp_hAT"/>
    <property type="match status" value="1"/>
</dbReference>
<dbReference type="GO" id="GO:0005634">
    <property type="term" value="C:nucleus"/>
    <property type="evidence" value="ECO:0007669"/>
    <property type="project" value="UniProtKB-SubCell"/>
</dbReference>
<evidence type="ECO:0000256" key="6">
    <source>
        <dbReference type="ARBA" id="ARBA00023242"/>
    </source>
</evidence>
<dbReference type="InterPro" id="IPR007021">
    <property type="entry name" value="DUF659"/>
</dbReference>
<dbReference type="Proteomes" id="UP000823749">
    <property type="component" value="Chromosome 1"/>
</dbReference>
<keyword evidence="5" id="KW-0238">DNA-binding</keyword>